<reference evidence="11 12" key="1">
    <citation type="journal article" date="2023" name="Elife">
        <title>Identification of key yeast species and microbe-microbe interactions impacting larval growth of Drosophila in the wild.</title>
        <authorList>
            <person name="Mure A."/>
            <person name="Sugiura Y."/>
            <person name="Maeda R."/>
            <person name="Honda K."/>
            <person name="Sakurai N."/>
            <person name="Takahashi Y."/>
            <person name="Watada M."/>
            <person name="Katoh T."/>
            <person name="Gotoh A."/>
            <person name="Gotoh Y."/>
            <person name="Taniguchi I."/>
            <person name="Nakamura K."/>
            <person name="Hayashi T."/>
            <person name="Katayama T."/>
            <person name="Uemura T."/>
            <person name="Hattori Y."/>
        </authorList>
    </citation>
    <scope>NUCLEOTIDE SEQUENCE [LARGE SCALE GENOMIC DNA]</scope>
    <source>
        <strain evidence="11 12">KH-74</strain>
    </source>
</reference>
<comment type="caution">
    <text evidence="11">The sequence shown here is derived from an EMBL/GenBank/DDBJ whole genome shotgun (WGS) entry which is preliminary data.</text>
</comment>
<feature type="compositionally biased region" description="Basic and acidic residues" evidence="10">
    <location>
        <begin position="994"/>
        <end position="1008"/>
    </location>
</feature>
<dbReference type="PANTHER" id="PTHR35784">
    <property type="entry name" value="MEDIATOR OF RNA POLYMERASE II TRANSCRIPTION SUBUNIT 5"/>
    <property type="match status" value="1"/>
</dbReference>
<evidence type="ECO:0000256" key="7">
    <source>
        <dbReference type="ARBA" id="ARBA00023242"/>
    </source>
</evidence>
<dbReference type="GO" id="GO:0006357">
    <property type="term" value="P:regulation of transcription by RNA polymerase II"/>
    <property type="evidence" value="ECO:0007669"/>
    <property type="project" value="InterPro"/>
</dbReference>
<gene>
    <name evidence="9" type="primary">MED5</name>
    <name evidence="11" type="ORF">DAKH74_013720</name>
</gene>
<dbReference type="Pfam" id="PF08689">
    <property type="entry name" value="Med5"/>
    <property type="match status" value="1"/>
</dbReference>
<keyword evidence="7 9" id="KW-0539">Nucleus</keyword>
<dbReference type="AlphaFoldDB" id="A0AAV5RUA3"/>
<feature type="region of interest" description="Disordered" evidence="10">
    <location>
        <begin position="984"/>
        <end position="1012"/>
    </location>
</feature>
<name>A0AAV5RUA3_MAUHU</name>
<comment type="subunit">
    <text evidence="9">Component of the Mediator complex.</text>
</comment>
<evidence type="ECO:0000256" key="5">
    <source>
        <dbReference type="ARBA" id="ARBA00023159"/>
    </source>
</evidence>
<evidence type="ECO:0000256" key="2">
    <source>
        <dbReference type="ARBA" id="ARBA00008782"/>
    </source>
</evidence>
<evidence type="ECO:0000256" key="3">
    <source>
        <dbReference type="ARBA" id="ARBA00020628"/>
    </source>
</evidence>
<dbReference type="PANTHER" id="PTHR35784:SF1">
    <property type="entry name" value="MEDIATOR OF RNA POLYMERASE II TRANSCRIPTION SUBUNIT 5"/>
    <property type="match status" value="1"/>
</dbReference>
<organism evidence="11 12">
    <name type="scientific">Maudiozyma humilis</name>
    <name type="common">Sour dough yeast</name>
    <name type="synonym">Kazachstania humilis</name>
    <dbReference type="NCBI Taxonomy" id="51915"/>
    <lineage>
        <taxon>Eukaryota</taxon>
        <taxon>Fungi</taxon>
        <taxon>Dikarya</taxon>
        <taxon>Ascomycota</taxon>
        <taxon>Saccharomycotina</taxon>
        <taxon>Saccharomycetes</taxon>
        <taxon>Saccharomycetales</taxon>
        <taxon>Saccharomycetaceae</taxon>
        <taxon>Maudiozyma</taxon>
    </lineage>
</organism>
<protein>
    <recommendedName>
        <fullName evidence="3 9">Mediator of RNA polymerase II transcription subunit 5</fullName>
    </recommendedName>
    <alternativeName>
        <fullName evidence="8 9">Mediator complex subunit 5</fullName>
    </alternativeName>
</protein>
<dbReference type="Proteomes" id="UP001377567">
    <property type="component" value="Unassembled WGS sequence"/>
</dbReference>
<evidence type="ECO:0000256" key="9">
    <source>
        <dbReference type="RuleBase" id="RU364142"/>
    </source>
</evidence>
<keyword evidence="5 9" id="KW-0010">Activator</keyword>
<dbReference type="GO" id="GO:0003712">
    <property type="term" value="F:transcription coregulator activity"/>
    <property type="evidence" value="ECO:0007669"/>
    <property type="project" value="InterPro"/>
</dbReference>
<dbReference type="GO" id="GO:0016592">
    <property type="term" value="C:mediator complex"/>
    <property type="evidence" value="ECO:0007669"/>
    <property type="project" value="InterPro"/>
</dbReference>
<evidence type="ECO:0000256" key="8">
    <source>
        <dbReference type="ARBA" id="ARBA00031256"/>
    </source>
</evidence>
<dbReference type="InterPro" id="IPR014801">
    <property type="entry name" value="Mediator_Med5_fun"/>
</dbReference>
<evidence type="ECO:0000256" key="4">
    <source>
        <dbReference type="ARBA" id="ARBA00023015"/>
    </source>
</evidence>
<evidence type="ECO:0000313" key="11">
    <source>
        <dbReference type="EMBL" id="GMM54756.1"/>
    </source>
</evidence>
<evidence type="ECO:0000256" key="1">
    <source>
        <dbReference type="ARBA" id="ARBA00004123"/>
    </source>
</evidence>
<comment type="similarity">
    <text evidence="2 9">Belongs to the Mediator complex subunit 5 family.</text>
</comment>
<keyword evidence="4 9" id="KW-0805">Transcription regulation</keyword>
<evidence type="ECO:0000256" key="6">
    <source>
        <dbReference type="ARBA" id="ARBA00023163"/>
    </source>
</evidence>
<evidence type="ECO:0000256" key="10">
    <source>
        <dbReference type="SAM" id="MobiDB-lite"/>
    </source>
</evidence>
<proteinExistence type="inferred from homology"/>
<dbReference type="EMBL" id="BTGD01000003">
    <property type="protein sequence ID" value="GMM54756.1"/>
    <property type="molecule type" value="Genomic_DNA"/>
</dbReference>
<keyword evidence="6 9" id="KW-0804">Transcription</keyword>
<sequence length="1099" mass="125466">MTVSLQDKSVYNLVTSCIDKQIGVNEFLNFYKEFYTEKFASVLENDDSENDIGGAIEVSNTLSDDFVKLMNSKKSLIIAEYITKILFENYNSDLIKTFMPKLSDVHESRMLIHFFSKASYYFATLNDKLVVEQLNKDLSDSIIPTLLTLSIDPTDNELIVSLFKFLLSVVTLASTPIVISVQYKDSSQDLMKRMSKINKLLFKKVSEAIDSHIVFKDSKQPLKEMKHEYISSPSITSPQFISSPLSMMKTPMSVSGPSAAKYKDMKLLRYYKNIWLNNKIIKWEPINSDFLSRYVSIANSIFQENTPSPQISDALISDLIETSFTCFAQFVSNKQYHQTNANLNLLERQWIIFISKHLPLLILKHSSTNPQVVTSALEKIDTKVIKAIKAYYSEKDDAKSRNEDLFEDYPSASLDIRHDFIKSLIMLGLQPPQLINDFLRDDQVIDPKTLPTSDALTYLSPQGTQETVTDVPSFIQTSLDSLELQSILNTNTDSSNGLHQVLLNFETVSPTKQKELCDSLIQILDQATINFSFSTITKICALLSFNFSHSLTSLLSYCSPNALTSILMRYVDELWPNVEKSKKEEVEDSDEAIHISLSFSWALLLMINLQKNYDISLVDVSLIDSNSNLANSFSTRFISGLVDVPDNFIIEGGDPSVQDVQVKSHKLVQDWLSNLFVNGSISDALMQGTDAKQLSNLVPFIFKQVIYALEIDAIVDFNNIVGGIEYFIQPFMLSGLIKIVFWLEDYLLHLKYSDKQEEVINKIFVLVNTLFNPSTLNEDSQTFHSAILRMNVLRLLKIFRQFKKQPQSNYGVYSSDAQENSVLDMLINKMVSVLGFSPVYYVDSRLLTQENGYSQQKPLGYDRFLIFNENPVNKIMTNQINSFWNLHSSTYYNLDYLKEVIDLVTPRKFLTDVLLTLNYKLTTYGVPAVRNKSSGIESEQVLEYLFYFLVLYDCQSQIDAAKMIQLFEDDVDYNDNVAEGDIAVKAEPASENNTSDKQDDNGNPKTDDMQDDDLDMLFGETETSTHITEVEANPIVVKEEPKQYNEVSALERNSFGIILHDMKRWQDLAHKNKDISQKEYDVFCKYHDKYLNMLKTCVF</sequence>
<comment type="subcellular location">
    <subcellularLocation>
        <location evidence="1 9">Nucleus</location>
    </subcellularLocation>
</comment>
<accession>A0AAV5RUA3</accession>
<keyword evidence="12" id="KW-1185">Reference proteome</keyword>
<evidence type="ECO:0000313" key="12">
    <source>
        <dbReference type="Proteomes" id="UP001377567"/>
    </source>
</evidence>
<comment type="function">
    <text evidence="9">Component of the Mediator complex, a coactivator involved in the regulated transcription of nearly all RNA polymerase II-dependent genes. Mediator functions as a bridge to convey information from gene-specific regulatory proteins to the basal RNA polymerase II transcription machinery. Mediator is recruited to promoters by direct interactions with regulatory proteins and serves as a scaffold for the assembly of a functional preinitiation complex with RNA polymerase II and the general transcription factors.</text>
</comment>